<evidence type="ECO:0000256" key="1">
    <source>
        <dbReference type="SAM" id="Coils"/>
    </source>
</evidence>
<dbReference type="PANTHER" id="PTHR33678">
    <property type="entry name" value="BLL1576 PROTEIN"/>
    <property type="match status" value="1"/>
</dbReference>
<gene>
    <name evidence="4" type="ORF">M097_4523</name>
</gene>
<dbReference type="Pfam" id="PF13007">
    <property type="entry name" value="LZ_Tnp_IS66"/>
    <property type="match status" value="1"/>
</dbReference>
<dbReference type="Proteomes" id="UP000028134">
    <property type="component" value="Unassembled WGS sequence"/>
</dbReference>
<evidence type="ECO:0000259" key="3">
    <source>
        <dbReference type="Pfam" id="PF13007"/>
    </source>
</evidence>
<reference evidence="4 5" key="1">
    <citation type="submission" date="2014-04" db="EMBL/GenBank/DDBJ databases">
        <authorList>
            <person name="Sears C."/>
            <person name="Carroll K."/>
            <person name="Sack B.R."/>
            <person name="Qadri F."/>
            <person name="Myers L.L."/>
            <person name="Chung G.-T."/>
            <person name="Escheverria P."/>
            <person name="Fraser C.M."/>
            <person name="Sadzewicz L."/>
            <person name="Shefchek K.A."/>
            <person name="Tallon L."/>
            <person name="Das S.P."/>
            <person name="Daugherty S."/>
            <person name="Mongodin E.F."/>
        </authorList>
    </citation>
    <scope>NUCLEOTIDE SEQUENCE [LARGE SCALE GENOMIC DNA]</scope>
    <source>
        <strain evidence="5">3775 SL(B) 10 (iv)</strain>
    </source>
</reference>
<sequence>MIQQDTMEQIIRSQQEQIADLLKTNRSLVESNGKLLEQTDALQRKIQELLSQIAWLNRQLFGRRSDKLAALDSNQLSLFDPVPATGQNENIREEDSSAAVPSKVKPDGKKKESRRNRELLEGLPVVEVVIEPDRMDWDRYRRIGEEHTRMLEFEPGRLYVKETVRPKYGLKDNLSLPGEGECGVIIAPLPPSPVYKCLVGFHHAGRNAPAEIRISRSILQAGQGVPPSGCPSFRKHTDRLVQACV</sequence>
<comment type="caution">
    <text evidence="4">The sequence shown here is derived from an EMBL/GenBank/DDBJ whole genome shotgun (WGS) entry which is preliminary data.</text>
</comment>
<dbReference type="EMBL" id="JNHI01000075">
    <property type="protein sequence ID" value="KDS24828.1"/>
    <property type="molecule type" value="Genomic_DNA"/>
</dbReference>
<feature type="compositionally biased region" description="Basic and acidic residues" evidence="2">
    <location>
        <begin position="104"/>
        <end position="116"/>
    </location>
</feature>
<organism evidence="4 5">
    <name type="scientific">Phocaeicola vulgatus str. 3775 SL</name>
    <name type="common">B</name>
    <name type="synonym">iv</name>
    <dbReference type="NCBI Taxonomy" id="1339350"/>
    <lineage>
        <taxon>Bacteria</taxon>
        <taxon>Pseudomonadati</taxon>
        <taxon>Bacteroidota</taxon>
        <taxon>Bacteroidia</taxon>
        <taxon>Bacteroidales</taxon>
        <taxon>Bacteroidaceae</taxon>
        <taxon>Phocaeicola</taxon>
    </lineage>
</organism>
<dbReference type="PATRIC" id="fig|1339350.3.peg.4295"/>
<accession>A0A078QP79</accession>
<feature type="region of interest" description="Disordered" evidence="2">
    <location>
        <begin position="79"/>
        <end position="116"/>
    </location>
</feature>
<dbReference type="InterPro" id="IPR024463">
    <property type="entry name" value="Transposase_TnpC_homeodom"/>
</dbReference>
<evidence type="ECO:0000313" key="4">
    <source>
        <dbReference type="EMBL" id="KDS24828.1"/>
    </source>
</evidence>
<feature type="domain" description="Transposase TnpC homeodomain" evidence="3">
    <location>
        <begin position="49"/>
        <end position="128"/>
    </location>
</feature>
<dbReference type="AlphaFoldDB" id="A0A078QP79"/>
<keyword evidence="1" id="KW-0175">Coiled coil</keyword>
<dbReference type="InterPro" id="IPR052344">
    <property type="entry name" value="Transposase-related"/>
</dbReference>
<dbReference type="PANTHER" id="PTHR33678:SF1">
    <property type="entry name" value="BLL1576 PROTEIN"/>
    <property type="match status" value="1"/>
</dbReference>
<evidence type="ECO:0000313" key="5">
    <source>
        <dbReference type="Proteomes" id="UP000028134"/>
    </source>
</evidence>
<name>A0A078QP79_PHOVU</name>
<evidence type="ECO:0000256" key="2">
    <source>
        <dbReference type="SAM" id="MobiDB-lite"/>
    </source>
</evidence>
<feature type="coiled-coil region" evidence="1">
    <location>
        <begin position="32"/>
        <end position="59"/>
    </location>
</feature>
<protein>
    <submittedName>
        <fullName evidence="4">Helix-turn-helix domain of transposase IS66 family protein</fullName>
    </submittedName>
</protein>
<proteinExistence type="predicted"/>